<dbReference type="STRING" id="686832.A0A0C3CB32"/>
<organism evidence="1 2">
    <name type="scientific">Hebeloma cylindrosporum</name>
    <dbReference type="NCBI Taxonomy" id="76867"/>
    <lineage>
        <taxon>Eukaryota</taxon>
        <taxon>Fungi</taxon>
        <taxon>Dikarya</taxon>
        <taxon>Basidiomycota</taxon>
        <taxon>Agaricomycotina</taxon>
        <taxon>Agaricomycetes</taxon>
        <taxon>Agaricomycetidae</taxon>
        <taxon>Agaricales</taxon>
        <taxon>Agaricineae</taxon>
        <taxon>Hymenogastraceae</taxon>
        <taxon>Hebeloma</taxon>
    </lineage>
</organism>
<sequence length="340" mass="37814">MSDLTSIFSINPDSSVEYYKQRLKPIIDAAIQDPVPLDELVDAAEKIINENFAPNPQSIFKHAGISVQLDKIMIAMLACADECGGTEGTRYVAGAIVACSQEEDVIGALTHLLFIFKTPRGHEPSAMNDCLSRKRSRQPSTTRQSILGKGAVGYFDNDHTSNSSQSALTTFEILKKLTCLPEKNLQELHDHIDHPSNGMMLEINTRNAFDGFAWCLKKTEVDNVYDLKVFDADAFPDPANNRVIFVDHSEDFPASAAERRKRARCSFDLPNPVYLSIHAAIAEVLNMSGAGRFFDELLDKYKVGRGKVSVVRCWSDLEALAEEQLLRESVIQAFQSVQVR</sequence>
<reference evidence="2" key="2">
    <citation type="submission" date="2015-01" db="EMBL/GenBank/DDBJ databases">
        <title>Evolutionary Origins and Diversification of the Mycorrhizal Mutualists.</title>
        <authorList>
            <consortium name="DOE Joint Genome Institute"/>
            <consortium name="Mycorrhizal Genomics Consortium"/>
            <person name="Kohler A."/>
            <person name="Kuo A."/>
            <person name="Nagy L.G."/>
            <person name="Floudas D."/>
            <person name="Copeland A."/>
            <person name="Barry K.W."/>
            <person name="Cichocki N."/>
            <person name="Veneault-Fourrey C."/>
            <person name="LaButti K."/>
            <person name="Lindquist E.A."/>
            <person name="Lipzen A."/>
            <person name="Lundell T."/>
            <person name="Morin E."/>
            <person name="Murat C."/>
            <person name="Riley R."/>
            <person name="Ohm R."/>
            <person name="Sun H."/>
            <person name="Tunlid A."/>
            <person name="Henrissat B."/>
            <person name="Grigoriev I.V."/>
            <person name="Hibbett D.S."/>
            <person name="Martin F."/>
        </authorList>
    </citation>
    <scope>NUCLEOTIDE SEQUENCE [LARGE SCALE GENOMIC DNA]</scope>
    <source>
        <strain evidence="2">h7</strain>
    </source>
</reference>
<evidence type="ECO:0008006" key="3">
    <source>
        <dbReference type="Google" id="ProtNLM"/>
    </source>
</evidence>
<evidence type="ECO:0000313" key="2">
    <source>
        <dbReference type="Proteomes" id="UP000053424"/>
    </source>
</evidence>
<dbReference type="OrthoDB" id="3163863at2759"/>
<keyword evidence="2" id="KW-1185">Reference proteome</keyword>
<proteinExistence type="predicted"/>
<dbReference type="EMBL" id="KN831781">
    <property type="protein sequence ID" value="KIM40821.1"/>
    <property type="molecule type" value="Genomic_DNA"/>
</dbReference>
<dbReference type="Proteomes" id="UP000053424">
    <property type="component" value="Unassembled WGS sequence"/>
</dbReference>
<name>A0A0C3CB32_HEBCY</name>
<evidence type="ECO:0000313" key="1">
    <source>
        <dbReference type="EMBL" id="KIM40821.1"/>
    </source>
</evidence>
<reference evidence="1 2" key="1">
    <citation type="submission" date="2014-04" db="EMBL/GenBank/DDBJ databases">
        <authorList>
            <consortium name="DOE Joint Genome Institute"/>
            <person name="Kuo A."/>
            <person name="Gay G."/>
            <person name="Dore J."/>
            <person name="Kohler A."/>
            <person name="Nagy L.G."/>
            <person name="Floudas D."/>
            <person name="Copeland A."/>
            <person name="Barry K.W."/>
            <person name="Cichocki N."/>
            <person name="Veneault-Fourrey C."/>
            <person name="LaButti K."/>
            <person name="Lindquist E.A."/>
            <person name="Lipzen A."/>
            <person name="Lundell T."/>
            <person name="Morin E."/>
            <person name="Murat C."/>
            <person name="Sun H."/>
            <person name="Tunlid A."/>
            <person name="Henrissat B."/>
            <person name="Grigoriev I.V."/>
            <person name="Hibbett D.S."/>
            <person name="Martin F."/>
            <person name="Nordberg H.P."/>
            <person name="Cantor M.N."/>
            <person name="Hua S.X."/>
        </authorList>
    </citation>
    <scope>NUCLEOTIDE SEQUENCE [LARGE SCALE GENOMIC DNA]</scope>
    <source>
        <strain evidence="2">h7</strain>
    </source>
</reference>
<dbReference type="AlphaFoldDB" id="A0A0C3CB32"/>
<gene>
    <name evidence="1" type="ORF">M413DRAFT_27957</name>
</gene>
<dbReference type="HOGENOM" id="CLU_060365_0_0_1"/>
<protein>
    <recommendedName>
        <fullName evidence="3">HNH nuclease domain-containing protein</fullName>
    </recommendedName>
</protein>
<accession>A0A0C3CB32</accession>